<evidence type="ECO:0000256" key="4">
    <source>
        <dbReference type="ARBA" id="ARBA00023136"/>
    </source>
</evidence>
<dbReference type="PANTHER" id="PTHR48022:SF31">
    <property type="entry name" value="HEXOSE TRANSPORTER"/>
    <property type="match status" value="1"/>
</dbReference>
<dbReference type="Pfam" id="PF00083">
    <property type="entry name" value="Sugar_tr"/>
    <property type="match status" value="1"/>
</dbReference>
<dbReference type="Proteomes" id="UP001465668">
    <property type="component" value="Unassembled WGS sequence"/>
</dbReference>
<evidence type="ECO:0000313" key="6">
    <source>
        <dbReference type="EMBL" id="KAK9775746.1"/>
    </source>
</evidence>
<comment type="subcellular location">
    <subcellularLocation>
        <location evidence="1">Membrane</location>
        <topology evidence="1">Multi-pass membrane protein</topology>
    </subcellularLocation>
</comment>
<evidence type="ECO:0000313" key="7">
    <source>
        <dbReference type="Proteomes" id="UP001465668"/>
    </source>
</evidence>
<feature type="transmembrane region" description="Helical" evidence="5">
    <location>
        <begin position="154"/>
        <end position="173"/>
    </location>
</feature>
<keyword evidence="2 5" id="KW-0812">Transmembrane</keyword>
<protein>
    <recommendedName>
        <fullName evidence="8">Hexose transporter</fullName>
    </recommendedName>
</protein>
<dbReference type="InterPro" id="IPR005828">
    <property type="entry name" value="MFS_sugar_transport-like"/>
</dbReference>
<dbReference type="SUPFAM" id="SSF103473">
    <property type="entry name" value="MFS general substrate transporter"/>
    <property type="match status" value="1"/>
</dbReference>
<gene>
    <name evidence="6" type="ORF">SCAR479_07562</name>
</gene>
<comment type="caution">
    <text evidence="6">The sequence shown here is derived from an EMBL/GenBank/DDBJ whole genome shotgun (WGS) entry which is preliminary data.</text>
</comment>
<evidence type="ECO:0000256" key="3">
    <source>
        <dbReference type="ARBA" id="ARBA00022989"/>
    </source>
</evidence>
<evidence type="ECO:0000256" key="5">
    <source>
        <dbReference type="SAM" id="Phobius"/>
    </source>
</evidence>
<dbReference type="InterPro" id="IPR050360">
    <property type="entry name" value="MFS_Sugar_Transporters"/>
</dbReference>
<keyword evidence="4 5" id="KW-0472">Membrane</keyword>
<feature type="transmembrane region" description="Helical" evidence="5">
    <location>
        <begin position="62"/>
        <end position="83"/>
    </location>
</feature>
<organism evidence="6 7">
    <name type="scientific">Seiridium cardinale</name>
    <dbReference type="NCBI Taxonomy" id="138064"/>
    <lineage>
        <taxon>Eukaryota</taxon>
        <taxon>Fungi</taxon>
        <taxon>Dikarya</taxon>
        <taxon>Ascomycota</taxon>
        <taxon>Pezizomycotina</taxon>
        <taxon>Sordariomycetes</taxon>
        <taxon>Xylariomycetidae</taxon>
        <taxon>Amphisphaeriales</taxon>
        <taxon>Sporocadaceae</taxon>
        <taxon>Seiridium</taxon>
    </lineage>
</organism>
<name>A0ABR2XPK4_9PEZI</name>
<dbReference type="PANTHER" id="PTHR48022">
    <property type="entry name" value="PLASTIDIC GLUCOSE TRANSPORTER 4"/>
    <property type="match status" value="1"/>
</dbReference>
<reference evidence="6 7" key="1">
    <citation type="submission" date="2024-02" db="EMBL/GenBank/DDBJ databases">
        <title>First draft genome assembly of two strains of Seiridium cardinale.</title>
        <authorList>
            <person name="Emiliani G."/>
            <person name="Scali E."/>
        </authorList>
    </citation>
    <scope>NUCLEOTIDE SEQUENCE [LARGE SCALE GENOMIC DNA]</scope>
    <source>
        <strain evidence="6 7">BM-138-000479</strain>
    </source>
</reference>
<feature type="transmembrane region" description="Helical" evidence="5">
    <location>
        <begin position="90"/>
        <end position="108"/>
    </location>
</feature>
<evidence type="ECO:0008006" key="8">
    <source>
        <dbReference type="Google" id="ProtNLM"/>
    </source>
</evidence>
<feature type="transmembrane region" description="Helical" evidence="5">
    <location>
        <begin position="21"/>
        <end position="42"/>
    </location>
</feature>
<evidence type="ECO:0000256" key="1">
    <source>
        <dbReference type="ARBA" id="ARBA00004141"/>
    </source>
</evidence>
<dbReference type="InterPro" id="IPR036259">
    <property type="entry name" value="MFS_trans_sf"/>
</dbReference>
<evidence type="ECO:0000256" key="2">
    <source>
        <dbReference type="ARBA" id="ARBA00022692"/>
    </source>
</evidence>
<keyword evidence="7" id="KW-1185">Reference proteome</keyword>
<sequence>MEMEAKSNSSYLDFFRTNGNRYRFTIWISLGLFSQVSGNAIISNYASVLYEVAGIHDSNSRLGLQGGQAILALVVSLSTAMTVDRFGRRPLFLIATGGMFVVFIFWTFEILPYVLRAKGRVILNIRIQAALTLNAYANPVAFAAFGEMGYWKLYLIYTYWIFLELFFVCLAYVKTRGPTLEELSKLIDGMDANIAYVDLEQIEKCRGHGDA</sequence>
<proteinExistence type="predicted"/>
<keyword evidence="3 5" id="KW-1133">Transmembrane helix</keyword>
<dbReference type="EMBL" id="JARVKM010000032">
    <property type="protein sequence ID" value="KAK9775746.1"/>
    <property type="molecule type" value="Genomic_DNA"/>
</dbReference>
<dbReference type="Gene3D" id="1.20.1250.20">
    <property type="entry name" value="MFS general substrate transporter like domains"/>
    <property type="match status" value="1"/>
</dbReference>
<accession>A0ABR2XPK4</accession>